<sequence length="229" mass="23661">MLILWGVVSMFISSGWQSKTALIMAFGMTSLAAIPALIAAPATAVVEPYIVGQTFPSERVTIPAGTVIPVELEKAEKIVVTPDETAPVTLLVATDIRTDTGTILIPEGSKIEGELRPVSTGTQFVAKALTLNNSNRRLPIGATSQVITEREIIKKGTDVGQILKGAAIGAAASAVLAEIFGSINVPEVLGGAGLGAIAGLLLGGNRQAEVIVVNPEEDLSLTLQSDLVL</sequence>
<dbReference type="EMBL" id="CP003630">
    <property type="protein sequence ID" value="AFZ20069.1"/>
    <property type="molecule type" value="Genomic_DNA"/>
</dbReference>
<keyword evidence="2" id="KW-1185">Reference proteome</keyword>
<dbReference type="AlphaFoldDB" id="K9WJZ2"/>
<dbReference type="Proteomes" id="UP000010471">
    <property type="component" value="Chromosome"/>
</dbReference>
<reference evidence="1 2" key="1">
    <citation type="submission" date="2012-06" db="EMBL/GenBank/DDBJ databases">
        <title>Finished chromosome of genome of Microcoleus sp. PCC 7113.</title>
        <authorList>
            <consortium name="US DOE Joint Genome Institute"/>
            <person name="Gugger M."/>
            <person name="Coursin T."/>
            <person name="Rippka R."/>
            <person name="Tandeau De Marsac N."/>
            <person name="Huntemann M."/>
            <person name="Wei C.-L."/>
            <person name="Han J."/>
            <person name="Detter J.C."/>
            <person name="Han C."/>
            <person name="Tapia R."/>
            <person name="Chen A."/>
            <person name="Kyrpides N."/>
            <person name="Mavromatis K."/>
            <person name="Markowitz V."/>
            <person name="Szeto E."/>
            <person name="Ivanova N."/>
            <person name="Pagani I."/>
            <person name="Pati A."/>
            <person name="Goodwin L."/>
            <person name="Nordberg H.P."/>
            <person name="Cantor M.N."/>
            <person name="Hua S.X."/>
            <person name="Woyke T."/>
            <person name="Kerfeld C.A."/>
        </authorList>
    </citation>
    <scope>NUCLEOTIDE SEQUENCE [LARGE SCALE GENOMIC DNA]</scope>
    <source>
        <strain evidence="1 2">PCC 7113</strain>
    </source>
</reference>
<dbReference type="RefSeq" id="WP_015184205.1">
    <property type="nucleotide sequence ID" value="NC_019738.1"/>
</dbReference>
<organism evidence="1 2">
    <name type="scientific">Allocoleopsis franciscana PCC 7113</name>
    <dbReference type="NCBI Taxonomy" id="1173027"/>
    <lineage>
        <taxon>Bacteria</taxon>
        <taxon>Bacillati</taxon>
        <taxon>Cyanobacteriota</taxon>
        <taxon>Cyanophyceae</taxon>
        <taxon>Coleofasciculales</taxon>
        <taxon>Coleofasciculaceae</taxon>
        <taxon>Allocoleopsis</taxon>
        <taxon>Allocoleopsis franciscana</taxon>
    </lineage>
</organism>
<evidence type="ECO:0000313" key="2">
    <source>
        <dbReference type="Proteomes" id="UP000010471"/>
    </source>
</evidence>
<evidence type="ECO:0000313" key="1">
    <source>
        <dbReference type="EMBL" id="AFZ20069.1"/>
    </source>
</evidence>
<accession>K9WJZ2</accession>
<protein>
    <recommendedName>
        <fullName evidence="3">Bacterial conjugation TrbI-like protein</fullName>
    </recommendedName>
</protein>
<dbReference type="KEGG" id="mic:Mic7113_4372"/>
<dbReference type="HOGENOM" id="CLU_069770_0_0_3"/>
<dbReference type="eggNOG" id="COG2948">
    <property type="taxonomic scope" value="Bacteria"/>
</dbReference>
<proteinExistence type="predicted"/>
<dbReference type="STRING" id="1173027.Mic7113_4372"/>
<name>K9WJZ2_9CYAN</name>
<gene>
    <name evidence="1" type="ORF">Mic7113_4372</name>
</gene>
<evidence type="ECO:0008006" key="3">
    <source>
        <dbReference type="Google" id="ProtNLM"/>
    </source>
</evidence>